<dbReference type="OrthoDB" id="9796381at2"/>
<evidence type="ECO:0000256" key="1">
    <source>
        <dbReference type="SAM" id="Phobius"/>
    </source>
</evidence>
<dbReference type="Proteomes" id="UP000292886">
    <property type="component" value="Chromosome"/>
</dbReference>
<dbReference type="KEGG" id="wei:EQG49_11270"/>
<keyword evidence="1" id="KW-0472">Membrane</keyword>
<evidence type="ECO:0008006" key="4">
    <source>
        <dbReference type="Google" id="ProtNLM"/>
    </source>
</evidence>
<protein>
    <recommendedName>
        <fullName evidence="4">Phage holin</fullName>
    </recommendedName>
</protein>
<keyword evidence="1" id="KW-1133">Transmembrane helix</keyword>
<keyword evidence="3" id="KW-1185">Reference proteome</keyword>
<gene>
    <name evidence="2" type="ORF">EQG49_11270</name>
</gene>
<name>A0A4P6YW72_9LACO</name>
<sequence>MNLDNWLKILSALWDSGILTGVAVYVWSRLKISKKADRTSMLYHFADQAVYHASQFNEATTNEAKKSAAMDMVSESLQRNKWANRFTTDQISAAIEMAVNKMNGGIK</sequence>
<evidence type="ECO:0000313" key="3">
    <source>
        <dbReference type="Proteomes" id="UP000292886"/>
    </source>
</evidence>
<dbReference type="InterPro" id="IPR010026">
    <property type="entry name" value="Phage_holin_LL-H"/>
</dbReference>
<dbReference type="Pfam" id="PF09682">
    <property type="entry name" value="Phage_holin_6_1"/>
    <property type="match status" value="1"/>
</dbReference>
<evidence type="ECO:0000313" key="2">
    <source>
        <dbReference type="EMBL" id="QBO36987.1"/>
    </source>
</evidence>
<dbReference type="RefSeq" id="WP_133364064.1">
    <property type="nucleotide sequence ID" value="NZ_CP037940.1"/>
</dbReference>
<feature type="transmembrane region" description="Helical" evidence="1">
    <location>
        <begin position="6"/>
        <end position="28"/>
    </location>
</feature>
<dbReference type="EMBL" id="CP037940">
    <property type="protein sequence ID" value="QBO36987.1"/>
    <property type="molecule type" value="Genomic_DNA"/>
</dbReference>
<organism evidence="2 3">
    <name type="scientific">Periweissella cryptocerci</name>
    <dbReference type="NCBI Taxonomy" id="2506420"/>
    <lineage>
        <taxon>Bacteria</taxon>
        <taxon>Bacillati</taxon>
        <taxon>Bacillota</taxon>
        <taxon>Bacilli</taxon>
        <taxon>Lactobacillales</taxon>
        <taxon>Lactobacillaceae</taxon>
        <taxon>Periweissella</taxon>
    </lineage>
</organism>
<accession>A0A4P6YW72</accession>
<proteinExistence type="predicted"/>
<dbReference type="AlphaFoldDB" id="A0A4P6YW72"/>
<keyword evidence="1" id="KW-0812">Transmembrane</keyword>
<reference evidence="3" key="1">
    <citation type="submission" date="2019-03" db="EMBL/GenBank/DDBJ databases">
        <title>Weissella sp. 26KH-42 Genome sequencing.</title>
        <authorList>
            <person name="Heo J."/>
            <person name="Kim S.-J."/>
            <person name="Kim J.-S."/>
            <person name="Hong S.-B."/>
            <person name="Kwon S.-W."/>
        </authorList>
    </citation>
    <scope>NUCLEOTIDE SEQUENCE [LARGE SCALE GENOMIC DNA]</scope>
    <source>
        <strain evidence="3">26KH-42</strain>
    </source>
</reference>